<dbReference type="PANTHER" id="PTHR16026">
    <property type="entry name" value="CARTILAGE ACIDIC PROTEIN 1"/>
    <property type="match status" value="1"/>
</dbReference>
<dbReference type="Pfam" id="PF07593">
    <property type="entry name" value="UnbV_ASPIC"/>
    <property type="match status" value="1"/>
</dbReference>
<dbReference type="KEGG" id="fek:C1H87_13780"/>
<dbReference type="EMBL" id="CP025791">
    <property type="protein sequence ID" value="AUP79718.1"/>
    <property type="molecule type" value="Genomic_DNA"/>
</dbReference>
<keyword evidence="2" id="KW-0677">Repeat</keyword>
<dbReference type="RefSeq" id="WP_102756371.1">
    <property type="nucleotide sequence ID" value="NZ_CP025791.1"/>
</dbReference>
<keyword evidence="1" id="KW-0732">Signal</keyword>
<dbReference type="Gene3D" id="2.130.10.130">
    <property type="entry name" value="Integrin alpha, N-terminal"/>
    <property type="match status" value="3"/>
</dbReference>
<dbReference type="AlphaFoldDB" id="A0A2K9PSD6"/>
<dbReference type="Pfam" id="PF13517">
    <property type="entry name" value="FG-GAP_3"/>
    <property type="match status" value="4"/>
</dbReference>
<dbReference type="Proteomes" id="UP000235826">
    <property type="component" value="Chromosome"/>
</dbReference>
<dbReference type="InterPro" id="IPR013517">
    <property type="entry name" value="FG-GAP"/>
</dbReference>
<dbReference type="OrthoDB" id="9816120at2"/>
<keyword evidence="3" id="KW-0325">Glycoprotein</keyword>
<evidence type="ECO:0000256" key="2">
    <source>
        <dbReference type="ARBA" id="ARBA00022737"/>
    </source>
</evidence>
<evidence type="ECO:0000256" key="3">
    <source>
        <dbReference type="ARBA" id="ARBA00023180"/>
    </source>
</evidence>
<dbReference type="InterPro" id="IPR013519">
    <property type="entry name" value="Int_alpha_beta-p"/>
</dbReference>
<dbReference type="PANTHER" id="PTHR16026:SF0">
    <property type="entry name" value="CARTILAGE ACIDIC PROTEIN 1"/>
    <property type="match status" value="1"/>
</dbReference>
<dbReference type="InterPro" id="IPR028994">
    <property type="entry name" value="Integrin_alpha_N"/>
</dbReference>
<sequence length="1136" mass="127965">MGEKKVFIWLIQLVFLATIISCNKTNNQSHGFRTTEGSNKKLFEVLSDSISKIVFNNKISESVEMNALNYEYIYNGAGVSAADFNNDGLVDLYFISNQNTNKLYLNKGNLQFTDVTNISKVKGTEGLSLGVATVDINQDGFLDIYVCKSGPFIHSDVRRNELYVSQGINEAGVPIFKEQAKDYLLDLPHYSTQAAFFDYDKDGDLDMFLINHNTDTKVLYDIDNYLKEKSPLTSDRLFRNDNNKFYDVSDEVGLINDGIGFGLGLSIGDLNNDTWPDVLVSHDYAANDRIYMNQCDGTFKEVFKTSTGHASNFSMGNDIADFNNDGWLDFITLDMAPEDNYSIKASMSGMNPEQFNDFVSKGLHYQYMYNTLQINNGVRPIDNTPAFSDVSFLSGISSTDWSWGPLFFDIDNDGDKDLFVSNGIKRDFRNVDFIHYRQNKEKVFSEKIEEAPKEVKSMLEKLRDENILKRMPSRKKANYFYENKGNLQFQKKNKIWCSDKISSSNGATYADLDNDGDLEIITNNMDDVATIYKNNSRELNLGNFLKVNLKGPKNNLFGIGARVTLKTSNGIQIKEQYTTKGFQSSTTTMLHFGLGNLQEVKNLTVYWPDSKVQKINNIKSNQRIILNHSEASLSDIETLPASKTKNNFKDIARTRGIKHFNHQNVFNDFERERLLPHKMSEDKLALCVGDVNGDGLDDFYVGGASNYAGVLYVQNKTGKFTKTNTRLFNKDKKHEDVDATFFDADNDGDLDLYVVSGGNEFNKSSIYYSDRLYINNKGLFSKSSTVLPTGLNVSGSVVCPHDFDGDGDTDLFVGGRQTPGLYPYAGTSFLLKNESNSGDFKFAIIENKALANIGMVTDAKWEDIDSDNLKELILVGEWMPLTVFKNENGTFKKDTSLTNLDENVGWWFSLESGDFDNDGDIDFVAGNLGLNSKYQASKETPFQVYAKDFDQTGTVDIVLSYNQDGVSYPLRGRECSSQQMPFIKKKFKNYHDFALADLETVYGKENISSALNHKATNFSSSFFENQGHGTFKIKPLVNEAQVTTIKSIVPHDYNKDGDLDLLLFGNLYGFEVETPRQDAGYGIYLEHDEEGFSKQFLEGLFVEGEVINVKKIALEDKGLGLLILRNNEALQLLKVK</sequence>
<proteinExistence type="predicted"/>
<reference evidence="5 6" key="1">
    <citation type="submission" date="2018-01" db="EMBL/GenBank/DDBJ databases">
        <title>Complete genome sequence of Flavivirga eckloniae ECD14 isolated from seaweed Ecklonia cava.</title>
        <authorList>
            <person name="Lee J.H."/>
            <person name="Baik K.S."/>
            <person name="Seong C.N."/>
        </authorList>
    </citation>
    <scope>NUCLEOTIDE SEQUENCE [LARGE SCALE GENOMIC DNA]</scope>
    <source>
        <strain evidence="5 6">ECD14</strain>
    </source>
</reference>
<protein>
    <recommendedName>
        <fullName evidence="4">ASPIC/UnbV domain-containing protein</fullName>
    </recommendedName>
</protein>
<evidence type="ECO:0000313" key="5">
    <source>
        <dbReference type="EMBL" id="AUP79718.1"/>
    </source>
</evidence>
<dbReference type="InterPro" id="IPR011519">
    <property type="entry name" value="UnbV_ASPIC"/>
</dbReference>
<dbReference type="PROSITE" id="PS51257">
    <property type="entry name" value="PROKAR_LIPOPROTEIN"/>
    <property type="match status" value="1"/>
</dbReference>
<accession>A0A2K9PSD6</accession>
<name>A0A2K9PSD6_9FLAO</name>
<organism evidence="5 6">
    <name type="scientific">Flavivirga eckloniae</name>
    <dbReference type="NCBI Taxonomy" id="1803846"/>
    <lineage>
        <taxon>Bacteria</taxon>
        <taxon>Pseudomonadati</taxon>
        <taxon>Bacteroidota</taxon>
        <taxon>Flavobacteriia</taxon>
        <taxon>Flavobacteriales</taxon>
        <taxon>Flavobacteriaceae</taxon>
        <taxon>Flavivirga</taxon>
    </lineage>
</organism>
<evidence type="ECO:0000259" key="4">
    <source>
        <dbReference type="Pfam" id="PF07593"/>
    </source>
</evidence>
<dbReference type="SMART" id="SM00191">
    <property type="entry name" value="Int_alpha"/>
    <property type="match status" value="4"/>
</dbReference>
<dbReference type="SUPFAM" id="SSF69318">
    <property type="entry name" value="Integrin alpha N-terminal domain"/>
    <property type="match status" value="3"/>
</dbReference>
<evidence type="ECO:0000256" key="1">
    <source>
        <dbReference type="ARBA" id="ARBA00022729"/>
    </source>
</evidence>
<keyword evidence="6" id="KW-1185">Reference proteome</keyword>
<evidence type="ECO:0000313" key="6">
    <source>
        <dbReference type="Proteomes" id="UP000235826"/>
    </source>
</evidence>
<feature type="domain" description="ASPIC/UnbV" evidence="4">
    <location>
        <begin position="558"/>
        <end position="624"/>
    </location>
</feature>
<dbReference type="InterPro" id="IPR027039">
    <property type="entry name" value="Crtac1"/>
</dbReference>
<gene>
    <name evidence="5" type="ORF">C1H87_13780</name>
</gene>